<accession>A0A4U0WSP5</accession>
<evidence type="ECO:0000313" key="2">
    <source>
        <dbReference type="Proteomes" id="UP000309340"/>
    </source>
</evidence>
<protein>
    <submittedName>
        <fullName evidence="1">Uncharacterized protein</fullName>
    </submittedName>
</protein>
<organism evidence="1 2">
    <name type="scientific">Friedmanniomyces simplex</name>
    <dbReference type="NCBI Taxonomy" id="329884"/>
    <lineage>
        <taxon>Eukaryota</taxon>
        <taxon>Fungi</taxon>
        <taxon>Dikarya</taxon>
        <taxon>Ascomycota</taxon>
        <taxon>Pezizomycotina</taxon>
        <taxon>Dothideomycetes</taxon>
        <taxon>Dothideomycetidae</taxon>
        <taxon>Mycosphaerellales</taxon>
        <taxon>Teratosphaeriaceae</taxon>
        <taxon>Friedmanniomyces</taxon>
    </lineage>
</organism>
<dbReference type="OrthoDB" id="3858193at2759"/>
<evidence type="ECO:0000313" key="1">
    <source>
        <dbReference type="EMBL" id="TKA66007.1"/>
    </source>
</evidence>
<reference evidence="1 2" key="1">
    <citation type="submission" date="2017-03" db="EMBL/GenBank/DDBJ databases">
        <title>Genomes of endolithic fungi from Antarctica.</title>
        <authorList>
            <person name="Coleine C."/>
            <person name="Masonjones S."/>
            <person name="Stajich J.E."/>
        </authorList>
    </citation>
    <scope>NUCLEOTIDE SEQUENCE [LARGE SCALE GENOMIC DNA]</scope>
    <source>
        <strain evidence="1 2">CCFEE 5184</strain>
    </source>
</reference>
<comment type="caution">
    <text evidence="1">The sequence shown here is derived from an EMBL/GenBank/DDBJ whole genome shotgun (WGS) entry which is preliminary data.</text>
</comment>
<proteinExistence type="predicted"/>
<dbReference type="Proteomes" id="UP000309340">
    <property type="component" value="Unassembled WGS sequence"/>
</dbReference>
<dbReference type="EMBL" id="NAJQ01000685">
    <property type="protein sequence ID" value="TKA66007.1"/>
    <property type="molecule type" value="Genomic_DNA"/>
</dbReference>
<gene>
    <name evidence="1" type="ORF">B0A55_09280</name>
</gene>
<sequence>MTIPTDLEDPSRQFAHQIPSRHFTDPIFDEYLDPNIHATWEPCPSATNRSQYLAELERFISASPQYDFAIVNSCCTVRPSKRKATVWLTLNITGVPVKQYGGVSRETVVKLDWRLTRSGWRCVRKKGVRGSAAFGGKRKMSAISRSAVKTATGATFDVFEIDWSQAIGAHLEHLSRQFAQHVQAHDFSSPVFAHLAPEVDAAWEDFPPCSSREQYLAMLEEIAKRSPRYGCEVLNTCSAVRKSGRKATVWLTVLVTGLPVERHEEMHRESVMKLEWSLGRNRGWKCVRKMELRGSGSFG</sequence>
<name>A0A4U0WSP5_9PEZI</name>
<keyword evidence="2" id="KW-1185">Reference proteome</keyword>
<dbReference type="AlphaFoldDB" id="A0A4U0WSP5"/>